<gene>
    <name evidence="1" type="ORF">ACFPTN_06825</name>
</gene>
<organism evidence="1 2">
    <name type="scientific">Thauera sinica</name>
    <dbReference type="NCBI Taxonomy" id="2665146"/>
    <lineage>
        <taxon>Bacteria</taxon>
        <taxon>Pseudomonadati</taxon>
        <taxon>Pseudomonadota</taxon>
        <taxon>Betaproteobacteria</taxon>
        <taxon>Rhodocyclales</taxon>
        <taxon>Zoogloeaceae</taxon>
        <taxon>Thauera</taxon>
    </lineage>
</organism>
<sequence length="108" mass="11595">MRQGTPAGPLLATYDYDHKGRRVRKSTMAAAPQGATTTLYLYDHADHLLVEADGAGNPGITYVWREDTPIALIRHGVSGNPIIPTCGNRIFPAHRSEGVRDGKGISGV</sequence>
<proteinExistence type="predicted"/>
<evidence type="ECO:0000313" key="2">
    <source>
        <dbReference type="Proteomes" id="UP001595974"/>
    </source>
</evidence>
<protein>
    <recommendedName>
        <fullName evidence="3">YD repeat-containing protein</fullName>
    </recommendedName>
</protein>
<dbReference type="Gene3D" id="2.180.10.10">
    <property type="entry name" value="RHS repeat-associated core"/>
    <property type="match status" value="1"/>
</dbReference>
<evidence type="ECO:0000313" key="1">
    <source>
        <dbReference type="EMBL" id="MFC5769083.1"/>
    </source>
</evidence>
<dbReference type="RefSeq" id="WP_096446343.1">
    <property type="nucleotide sequence ID" value="NZ_JBHSOG010000023.1"/>
</dbReference>
<reference evidence="2" key="1">
    <citation type="journal article" date="2019" name="Int. J. Syst. Evol. Microbiol.">
        <title>The Global Catalogue of Microorganisms (GCM) 10K type strain sequencing project: providing services to taxonomists for standard genome sequencing and annotation.</title>
        <authorList>
            <consortium name="The Broad Institute Genomics Platform"/>
            <consortium name="The Broad Institute Genome Sequencing Center for Infectious Disease"/>
            <person name="Wu L."/>
            <person name="Ma J."/>
        </authorList>
    </citation>
    <scope>NUCLEOTIDE SEQUENCE [LARGE SCALE GENOMIC DNA]</scope>
    <source>
        <strain evidence="2">SHR3</strain>
    </source>
</reference>
<name>A0ABW1APR4_9RHOO</name>
<keyword evidence="2" id="KW-1185">Reference proteome</keyword>
<evidence type="ECO:0008006" key="3">
    <source>
        <dbReference type="Google" id="ProtNLM"/>
    </source>
</evidence>
<dbReference type="EMBL" id="JBHSOG010000023">
    <property type="protein sequence ID" value="MFC5769083.1"/>
    <property type="molecule type" value="Genomic_DNA"/>
</dbReference>
<accession>A0ABW1APR4</accession>
<comment type="caution">
    <text evidence="1">The sequence shown here is derived from an EMBL/GenBank/DDBJ whole genome shotgun (WGS) entry which is preliminary data.</text>
</comment>
<dbReference type="Proteomes" id="UP001595974">
    <property type="component" value="Unassembled WGS sequence"/>
</dbReference>